<gene>
    <name evidence="1" type="ORF">SAY87_000440</name>
</gene>
<sequence length="79" mass="8827">MANGRLLTVEPLARHSEPSSVLLKLDQVHPGNDECGNLRLVRTAHEVEQRLMKIMNEIQVIYVGTSNDMSTILRLGETS</sequence>
<dbReference type="Proteomes" id="UP001345219">
    <property type="component" value="Chromosome 1"/>
</dbReference>
<name>A0AAN7GRM5_9MYRT</name>
<keyword evidence="2" id="KW-1185">Reference proteome</keyword>
<proteinExistence type="predicted"/>
<organism evidence="1 2">
    <name type="scientific">Trapa incisa</name>
    <dbReference type="NCBI Taxonomy" id="236973"/>
    <lineage>
        <taxon>Eukaryota</taxon>
        <taxon>Viridiplantae</taxon>
        <taxon>Streptophyta</taxon>
        <taxon>Embryophyta</taxon>
        <taxon>Tracheophyta</taxon>
        <taxon>Spermatophyta</taxon>
        <taxon>Magnoliopsida</taxon>
        <taxon>eudicotyledons</taxon>
        <taxon>Gunneridae</taxon>
        <taxon>Pentapetalae</taxon>
        <taxon>rosids</taxon>
        <taxon>malvids</taxon>
        <taxon>Myrtales</taxon>
        <taxon>Lythraceae</taxon>
        <taxon>Trapa</taxon>
    </lineage>
</organism>
<evidence type="ECO:0000313" key="1">
    <source>
        <dbReference type="EMBL" id="KAK4742439.1"/>
    </source>
</evidence>
<accession>A0AAN7GRM5</accession>
<comment type="caution">
    <text evidence="1">The sequence shown here is derived from an EMBL/GenBank/DDBJ whole genome shotgun (WGS) entry which is preliminary data.</text>
</comment>
<dbReference type="EMBL" id="JAXIOK010000023">
    <property type="protein sequence ID" value="KAK4742439.1"/>
    <property type="molecule type" value="Genomic_DNA"/>
</dbReference>
<protein>
    <submittedName>
        <fullName evidence="1">Uncharacterized protein</fullName>
    </submittedName>
</protein>
<reference evidence="1 2" key="1">
    <citation type="journal article" date="2023" name="Hortic Res">
        <title>Pangenome of water caltrop reveals structural variations and asymmetric subgenome divergence after allopolyploidization.</title>
        <authorList>
            <person name="Zhang X."/>
            <person name="Chen Y."/>
            <person name="Wang L."/>
            <person name="Yuan Y."/>
            <person name="Fang M."/>
            <person name="Shi L."/>
            <person name="Lu R."/>
            <person name="Comes H.P."/>
            <person name="Ma Y."/>
            <person name="Chen Y."/>
            <person name="Huang G."/>
            <person name="Zhou Y."/>
            <person name="Zheng Z."/>
            <person name="Qiu Y."/>
        </authorList>
    </citation>
    <scope>NUCLEOTIDE SEQUENCE [LARGE SCALE GENOMIC DNA]</scope>
    <source>
        <tissue evidence="1">Roots</tissue>
    </source>
</reference>
<evidence type="ECO:0000313" key="2">
    <source>
        <dbReference type="Proteomes" id="UP001345219"/>
    </source>
</evidence>
<dbReference type="AlphaFoldDB" id="A0AAN7GRM5"/>